<dbReference type="Proteomes" id="UP001200145">
    <property type="component" value="Unassembled WGS sequence"/>
</dbReference>
<reference evidence="1 2" key="1">
    <citation type="submission" date="2022-01" db="EMBL/GenBank/DDBJ databases">
        <title>Flavihumibacter sp. nov., isolated from sediment of a river.</title>
        <authorList>
            <person name="Liu H."/>
        </authorList>
    </citation>
    <scope>NUCLEOTIDE SEQUENCE [LARGE SCALE GENOMIC DNA]</scope>
    <source>
        <strain evidence="1 2">RY-1</strain>
    </source>
</reference>
<dbReference type="RefSeq" id="WP_234866325.1">
    <property type="nucleotide sequence ID" value="NZ_JAKEVY010000003.1"/>
</dbReference>
<keyword evidence="2" id="KW-1185">Reference proteome</keyword>
<accession>A0ABS9BJT8</accession>
<organism evidence="1 2">
    <name type="scientific">Flavihumibacter fluminis</name>
    <dbReference type="NCBI Taxonomy" id="2909236"/>
    <lineage>
        <taxon>Bacteria</taxon>
        <taxon>Pseudomonadati</taxon>
        <taxon>Bacteroidota</taxon>
        <taxon>Chitinophagia</taxon>
        <taxon>Chitinophagales</taxon>
        <taxon>Chitinophagaceae</taxon>
        <taxon>Flavihumibacter</taxon>
    </lineage>
</organism>
<name>A0ABS9BJT8_9BACT</name>
<sequence length="363" mass="41198">MAKANAAVNAGVHNSNGIEFQKHCAIHIILSRYSFFDGKRYFVSIEHHDDVIFGFFSNQNEIDEIEVYQAKKSSNPWTNSSTCTIIGKLTQTGLNLIADQHPKSASYTHSLAFLTNDSITLTCGNRSKHKTTTTVTIDAVNDHVTYPSIASAIQDNVKKNLAKAGIVNMSQLAELQNLSLRYIDFPKRNQEQKDYLIGLVYRLFNNTVKDPKAALDTILELFRDVENFFNKGNIVNLLDVAKRVTSEQIENAIFVITTKSKAYDLWRKKEDEICDTLHIALLDRQKFGLQFQNSIDLFKDYKQAEHKKILKYATDNKQQWLSHSNELACISDMFNSFKQKYSTTLSDLDLKAAICAAYVEIKG</sequence>
<dbReference type="EMBL" id="JAKEVY010000003">
    <property type="protein sequence ID" value="MCF1715372.1"/>
    <property type="molecule type" value="Genomic_DNA"/>
</dbReference>
<evidence type="ECO:0000313" key="2">
    <source>
        <dbReference type="Proteomes" id="UP001200145"/>
    </source>
</evidence>
<protein>
    <submittedName>
        <fullName evidence="1">DUF4297 domain-containing protein</fullName>
    </submittedName>
</protein>
<comment type="caution">
    <text evidence="1">The sequence shown here is derived from an EMBL/GenBank/DDBJ whole genome shotgun (WGS) entry which is preliminary data.</text>
</comment>
<gene>
    <name evidence="1" type="ORF">L0U88_12115</name>
</gene>
<proteinExistence type="predicted"/>
<evidence type="ECO:0000313" key="1">
    <source>
        <dbReference type="EMBL" id="MCF1715372.1"/>
    </source>
</evidence>